<keyword evidence="1" id="KW-0732">Signal</keyword>
<organism evidence="2 3">
    <name type="scientific">Xanthomonas sacchari</name>
    <dbReference type="NCBI Taxonomy" id="56458"/>
    <lineage>
        <taxon>Bacteria</taxon>
        <taxon>Pseudomonadati</taxon>
        <taxon>Pseudomonadota</taxon>
        <taxon>Gammaproteobacteria</taxon>
        <taxon>Lysobacterales</taxon>
        <taxon>Lysobacteraceae</taxon>
        <taxon>Xanthomonas</taxon>
    </lineage>
</organism>
<evidence type="ECO:0008006" key="4">
    <source>
        <dbReference type="Google" id="ProtNLM"/>
    </source>
</evidence>
<reference evidence="2 3" key="1">
    <citation type="submission" date="2016-08" db="EMBL/GenBank/DDBJ databases">
        <authorList>
            <person name="Seilhamer J.J."/>
        </authorList>
    </citation>
    <scope>NUCLEOTIDE SEQUENCE [LARGE SCALE GENOMIC DNA]</scope>
    <source>
        <strain evidence="2 3">CFBP4641</strain>
    </source>
</reference>
<accession>A0A2P5YZ24</accession>
<comment type="caution">
    <text evidence="2">The sequence shown here is derived from an EMBL/GenBank/DDBJ whole genome shotgun (WGS) entry which is preliminary data.</text>
</comment>
<evidence type="ECO:0000313" key="3">
    <source>
        <dbReference type="Proteomes" id="UP000247346"/>
    </source>
</evidence>
<feature type="chain" id="PRO_5015200226" description="OmpA-like domain-containing protein" evidence="1">
    <location>
        <begin position="27"/>
        <end position="153"/>
    </location>
</feature>
<dbReference type="SUPFAM" id="SSF103088">
    <property type="entry name" value="OmpA-like"/>
    <property type="match status" value="1"/>
</dbReference>
<gene>
    <name evidence="2" type="ORF">XsacCFBP4641_19160</name>
</gene>
<dbReference type="EMBL" id="MDEK01000022">
    <property type="protein sequence ID" value="PPU80100.1"/>
    <property type="molecule type" value="Genomic_DNA"/>
</dbReference>
<evidence type="ECO:0000256" key="1">
    <source>
        <dbReference type="SAM" id="SignalP"/>
    </source>
</evidence>
<name>A0A2P5YZ24_9XANT</name>
<protein>
    <recommendedName>
        <fullName evidence="4">OmpA-like domain-containing protein</fullName>
    </recommendedName>
</protein>
<dbReference type="InterPro" id="IPR036737">
    <property type="entry name" value="OmpA-like_sf"/>
</dbReference>
<dbReference type="Proteomes" id="UP000247346">
    <property type="component" value="Unassembled WGS sequence"/>
</dbReference>
<dbReference type="AlphaFoldDB" id="A0A2P5YZ24"/>
<feature type="signal peptide" evidence="1">
    <location>
        <begin position="1"/>
        <end position="26"/>
    </location>
</feature>
<evidence type="ECO:0000313" key="2">
    <source>
        <dbReference type="EMBL" id="PPU80100.1"/>
    </source>
</evidence>
<proteinExistence type="predicted"/>
<dbReference type="OrthoDB" id="1149075at2"/>
<dbReference type="Gene3D" id="3.30.1330.60">
    <property type="entry name" value="OmpA-like domain"/>
    <property type="match status" value="1"/>
</dbReference>
<sequence length="153" mass="16679">MQIIRVAAMKRLTLFAAVLLAGPAQSMSLDWRPVYFKQGHPLVGENLEDSMDNASGIQLENLQVNVSIMKKYPNVAYDLMGRANATECSPASCMMLSARRAELVYDYLLEQGIPACQIKTIIAAGTSSPIARPQDDAPPDRSVHLLVTLGKTC</sequence>